<evidence type="ECO:0000256" key="1">
    <source>
        <dbReference type="SAM" id="MobiDB-lite"/>
    </source>
</evidence>
<keyword evidence="3" id="KW-1185">Reference proteome</keyword>
<sequence>MLDSASQNPGYYSNMSGIRQTIDLINPASYIQKLSERGHLSTLYQDLERIFEIEKETNKIECVLKNNKSHWKDYFYCFKLNFEVIANRIINDVFNHMMHQEEVKRDNNVFLQQKHDKENIQNRRQSNEGVTPRREPLKQLNVHLEEKEKDIFNNRKYSNKESIIKQLKKKHNFKPKAQASNSKSRQHKLPKNRSKSRSVSFTKNSHCESFRRSNSGSLIRNTVPNQESHGGCGISPTRDTFTRMDRSSRNSLISMPKKQRFPREPSKSPGPCHYNPSYISPRGDFIAKKEFRYYDREQDFNRVHRTFN</sequence>
<name>A0AAD2D289_EUPCR</name>
<protein>
    <submittedName>
        <fullName evidence="2">Uncharacterized protein</fullName>
    </submittedName>
</protein>
<dbReference type="Proteomes" id="UP001295684">
    <property type="component" value="Unassembled WGS sequence"/>
</dbReference>
<feature type="region of interest" description="Disordered" evidence="1">
    <location>
        <begin position="169"/>
        <end position="277"/>
    </location>
</feature>
<organism evidence="2 3">
    <name type="scientific">Euplotes crassus</name>
    <dbReference type="NCBI Taxonomy" id="5936"/>
    <lineage>
        <taxon>Eukaryota</taxon>
        <taxon>Sar</taxon>
        <taxon>Alveolata</taxon>
        <taxon>Ciliophora</taxon>
        <taxon>Intramacronucleata</taxon>
        <taxon>Spirotrichea</taxon>
        <taxon>Hypotrichia</taxon>
        <taxon>Euplotida</taxon>
        <taxon>Euplotidae</taxon>
        <taxon>Moneuplotes</taxon>
    </lineage>
</organism>
<gene>
    <name evidence="2" type="ORF">ECRASSUSDP1_LOCUS18474</name>
</gene>
<reference evidence="2" key="1">
    <citation type="submission" date="2023-07" db="EMBL/GenBank/DDBJ databases">
        <authorList>
            <consortium name="AG Swart"/>
            <person name="Singh M."/>
            <person name="Singh A."/>
            <person name="Seah K."/>
            <person name="Emmerich C."/>
        </authorList>
    </citation>
    <scope>NUCLEOTIDE SEQUENCE</scope>
    <source>
        <strain evidence="2">DP1</strain>
    </source>
</reference>
<dbReference type="EMBL" id="CAMPGE010018699">
    <property type="protein sequence ID" value="CAI2377093.1"/>
    <property type="molecule type" value="Genomic_DNA"/>
</dbReference>
<feature type="compositionally biased region" description="Polar residues" evidence="1">
    <location>
        <begin position="212"/>
        <end position="228"/>
    </location>
</feature>
<comment type="caution">
    <text evidence="2">The sequence shown here is derived from an EMBL/GenBank/DDBJ whole genome shotgun (WGS) entry which is preliminary data.</text>
</comment>
<accession>A0AAD2D289</accession>
<feature type="region of interest" description="Disordered" evidence="1">
    <location>
        <begin position="114"/>
        <end position="138"/>
    </location>
</feature>
<evidence type="ECO:0000313" key="2">
    <source>
        <dbReference type="EMBL" id="CAI2377093.1"/>
    </source>
</evidence>
<proteinExistence type="predicted"/>
<feature type="compositionally biased region" description="Basic residues" evidence="1">
    <location>
        <begin position="184"/>
        <end position="196"/>
    </location>
</feature>
<evidence type="ECO:0000313" key="3">
    <source>
        <dbReference type="Proteomes" id="UP001295684"/>
    </source>
</evidence>
<dbReference type="AlphaFoldDB" id="A0AAD2D289"/>